<dbReference type="Pfam" id="PF26325">
    <property type="entry name" value="YhjD"/>
    <property type="match status" value="1"/>
</dbReference>
<dbReference type="AlphaFoldDB" id="A0A0J6CY88"/>
<evidence type="ECO:0000313" key="1">
    <source>
        <dbReference type="EMBL" id="KMM37009.1"/>
    </source>
</evidence>
<keyword evidence="2" id="KW-1185">Reference proteome</keyword>
<comment type="caution">
    <text evidence="1">The sequence shown here is derived from an EMBL/GenBank/DDBJ whole genome shotgun (WGS) entry which is preliminary data.</text>
</comment>
<dbReference type="RefSeq" id="WP_048311742.1">
    <property type="nucleotide sequence ID" value="NZ_CP119526.1"/>
</dbReference>
<dbReference type="GeneID" id="301325785"/>
<name>A0A0J6CY88_9BACL</name>
<dbReference type="EMBL" id="LELK01000004">
    <property type="protein sequence ID" value="KMM37009.1"/>
    <property type="molecule type" value="Genomic_DNA"/>
</dbReference>
<sequence length="128" mass="15322">MFQLSKEETKAVRNYIILPYLKKVLELDMNWIAHSHMKLPRPYLELLRHVVSLAVQDLKQAKSLLYSKGIRVYIENTKDEIVICTVYCRGYNQTYRYSSVQIRNQVERRITAYFLTDSRFQKRNSRSV</sequence>
<gene>
    <name evidence="1" type="ORF">AB986_14000</name>
</gene>
<accession>A0A0J6CY88</accession>
<proteinExistence type="predicted"/>
<organism evidence="1 2">
    <name type="scientific">Guptibacillus hwajinpoensis</name>
    <dbReference type="NCBI Taxonomy" id="208199"/>
    <lineage>
        <taxon>Bacteria</taxon>
        <taxon>Bacillati</taxon>
        <taxon>Bacillota</taxon>
        <taxon>Bacilli</taxon>
        <taxon>Bacillales</taxon>
        <taxon>Guptibacillaceae</taxon>
        <taxon>Guptibacillus</taxon>
    </lineage>
</organism>
<dbReference type="InterPro" id="IPR058600">
    <property type="entry name" value="YhjD-like"/>
</dbReference>
<dbReference type="Proteomes" id="UP000035996">
    <property type="component" value="Unassembled WGS sequence"/>
</dbReference>
<dbReference type="OrthoDB" id="2988956at2"/>
<reference evidence="1" key="1">
    <citation type="submission" date="2015-06" db="EMBL/GenBank/DDBJ databases">
        <authorList>
            <person name="Liu B."/>
            <person name="Wang J."/>
            <person name="Zhu Y."/>
            <person name="Liu G."/>
            <person name="Chen Q."/>
            <person name="Zheng C."/>
            <person name="Che J."/>
            <person name="Ge C."/>
            <person name="Shi H."/>
            <person name="Pan Z."/>
            <person name="Liu X."/>
        </authorList>
    </citation>
    <scope>NUCLEOTIDE SEQUENCE [LARGE SCALE GENOMIC DNA]</scope>
    <source>
        <strain evidence="1">DSM 16346</strain>
    </source>
</reference>
<protein>
    <submittedName>
        <fullName evidence="1">Uncharacterized protein</fullName>
    </submittedName>
</protein>
<evidence type="ECO:0000313" key="2">
    <source>
        <dbReference type="Proteomes" id="UP000035996"/>
    </source>
</evidence>